<dbReference type="Proteomes" id="UP000008694">
    <property type="component" value="Unassembled WGS sequence"/>
</dbReference>
<accession>D7LCR4</accession>
<gene>
    <name evidence="2" type="ORF">ARALYDRAFT_668064</name>
</gene>
<feature type="region of interest" description="Disordered" evidence="1">
    <location>
        <begin position="122"/>
        <end position="189"/>
    </location>
</feature>
<dbReference type="EMBL" id="GL348716">
    <property type="protein sequence ID" value="EFH57009.1"/>
    <property type="molecule type" value="Genomic_DNA"/>
</dbReference>
<sequence>MDVDPLTRNQEEVYVGNQQVNLVGTCTGNDLDLVANNQHTPADDIVKQSGHLEDHVAPQTVDNTKEMDNPEVNEPHVTTGVVAGVNSEDDVAPQTVDNTKEMDNPEVNEPLVTTGVVAGVNSEEGQQEGASESFTGDSTQDSQTQADDPTEGNSEKDIHSDVPSLTPLSCAAEPLPTPKSTRAGGSFPV</sequence>
<keyword evidence="3" id="KW-1185">Reference proteome</keyword>
<organism evidence="3">
    <name type="scientific">Arabidopsis lyrata subsp. lyrata</name>
    <name type="common">Lyre-leaved rock-cress</name>
    <dbReference type="NCBI Taxonomy" id="81972"/>
    <lineage>
        <taxon>Eukaryota</taxon>
        <taxon>Viridiplantae</taxon>
        <taxon>Streptophyta</taxon>
        <taxon>Embryophyta</taxon>
        <taxon>Tracheophyta</taxon>
        <taxon>Spermatophyta</taxon>
        <taxon>Magnoliopsida</taxon>
        <taxon>eudicotyledons</taxon>
        <taxon>Gunneridae</taxon>
        <taxon>Pentapetalae</taxon>
        <taxon>rosids</taxon>
        <taxon>malvids</taxon>
        <taxon>Brassicales</taxon>
        <taxon>Brassicaceae</taxon>
        <taxon>Camelineae</taxon>
        <taxon>Arabidopsis</taxon>
    </lineage>
</organism>
<dbReference type="AlphaFoldDB" id="D7LCR4"/>
<dbReference type="HOGENOM" id="CLU_1436259_0_0_1"/>
<evidence type="ECO:0000313" key="3">
    <source>
        <dbReference type="Proteomes" id="UP000008694"/>
    </source>
</evidence>
<feature type="compositionally biased region" description="Low complexity" evidence="1">
    <location>
        <begin position="122"/>
        <end position="147"/>
    </location>
</feature>
<evidence type="ECO:0000313" key="2">
    <source>
        <dbReference type="EMBL" id="EFH57009.1"/>
    </source>
</evidence>
<protein>
    <submittedName>
        <fullName evidence="2">Predicted protein</fullName>
    </submittedName>
</protein>
<proteinExistence type="predicted"/>
<evidence type="ECO:0000256" key="1">
    <source>
        <dbReference type="SAM" id="MobiDB-lite"/>
    </source>
</evidence>
<dbReference type="Gramene" id="Al_scaffold_0004_783">
    <property type="protein sequence ID" value="Al_scaffold_0004_783"/>
    <property type="gene ID" value="Al_scaffold_0004_783"/>
</dbReference>
<reference evidence="3" key="1">
    <citation type="journal article" date="2011" name="Nat. Genet.">
        <title>The Arabidopsis lyrata genome sequence and the basis of rapid genome size change.</title>
        <authorList>
            <person name="Hu T.T."/>
            <person name="Pattyn P."/>
            <person name="Bakker E.G."/>
            <person name="Cao J."/>
            <person name="Cheng J.-F."/>
            <person name="Clark R.M."/>
            <person name="Fahlgren N."/>
            <person name="Fawcett J.A."/>
            <person name="Grimwood J."/>
            <person name="Gundlach H."/>
            <person name="Haberer G."/>
            <person name="Hollister J.D."/>
            <person name="Ossowski S."/>
            <person name="Ottilar R.P."/>
            <person name="Salamov A.A."/>
            <person name="Schneeberger K."/>
            <person name="Spannagl M."/>
            <person name="Wang X."/>
            <person name="Yang L."/>
            <person name="Nasrallah M.E."/>
            <person name="Bergelson J."/>
            <person name="Carrington J.C."/>
            <person name="Gaut B.S."/>
            <person name="Schmutz J."/>
            <person name="Mayer K.F.X."/>
            <person name="Van de Peer Y."/>
            <person name="Grigoriev I.V."/>
            <person name="Nordborg M."/>
            <person name="Weigel D."/>
            <person name="Guo Y.-L."/>
        </authorList>
    </citation>
    <scope>NUCLEOTIDE SEQUENCE [LARGE SCALE GENOMIC DNA]</scope>
    <source>
        <strain evidence="3">cv. MN47</strain>
    </source>
</reference>
<feature type="region of interest" description="Disordered" evidence="1">
    <location>
        <begin position="85"/>
        <end position="108"/>
    </location>
</feature>
<name>D7LCR4_ARALL</name>